<organism evidence="6 7">
    <name type="scientific">Niastella yeongjuensis</name>
    <dbReference type="NCBI Taxonomy" id="354355"/>
    <lineage>
        <taxon>Bacteria</taxon>
        <taxon>Pseudomonadati</taxon>
        <taxon>Bacteroidota</taxon>
        <taxon>Chitinophagia</taxon>
        <taxon>Chitinophagales</taxon>
        <taxon>Chitinophagaceae</taxon>
        <taxon>Niastella</taxon>
    </lineage>
</organism>
<proteinExistence type="inferred from homology"/>
<evidence type="ECO:0000256" key="3">
    <source>
        <dbReference type="ARBA" id="ARBA00023204"/>
    </source>
</evidence>
<dbReference type="SUPFAM" id="SSF57863">
    <property type="entry name" value="ArfGap/RecO-like zinc finger"/>
    <property type="match status" value="1"/>
</dbReference>
<dbReference type="Gene3D" id="2.40.50.140">
    <property type="entry name" value="Nucleic acid-binding proteins"/>
    <property type="match status" value="1"/>
</dbReference>
<protein>
    <recommendedName>
        <fullName evidence="4">DNA repair protein RecO</fullName>
    </recommendedName>
    <alternativeName>
        <fullName evidence="4">Recombination protein O</fullName>
    </alternativeName>
</protein>
<dbReference type="InterPro" id="IPR037278">
    <property type="entry name" value="ARFGAP/RecO"/>
</dbReference>
<dbReference type="PANTHER" id="PTHR33991:SF1">
    <property type="entry name" value="DNA REPAIR PROTEIN RECO"/>
    <property type="match status" value="1"/>
</dbReference>
<dbReference type="Proteomes" id="UP000192610">
    <property type="component" value="Unassembled WGS sequence"/>
</dbReference>
<accession>A0A1V9EM56</accession>
<dbReference type="InterPro" id="IPR022572">
    <property type="entry name" value="DNA_rep/recomb_RecO_N"/>
</dbReference>
<comment type="similarity">
    <text evidence="4">Belongs to the RecO family.</text>
</comment>
<dbReference type="GO" id="GO:0006310">
    <property type="term" value="P:DNA recombination"/>
    <property type="evidence" value="ECO:0007669"/>
    <property type="project" value="UniProtKB-UniRule"/>
</dbReference>
<evidence type="ECO:0000313" key="7">
    <source>
        <dbReference type="Proteomes" id="UP000192610"/>
    </source>
</evidence>
<dbReference type="OrthoDB" id="9789152at2"/>
<dbReference type="RefSeq" id="WP_081201042.1">
    <property type="nucleotide sequence ID" value="NZ_FOCZ01000002.1"/>
</dbReference>
<keyword evidence="2 4" id="KW-0233">DNA recombination</keyword>
<evidence type="ECO:0000256" key="2">
    <source>
        <dbReference type="ARBA" id="ARBA00023172"/>
    </source>
</evidence>
<reference evidence="7" key="1">
    <citation type="submission" date="2016-04" db="EMBL/GenBank/DDBJ databases">
        <authorList>
            <person name="Chen L."/>
            <person name="Zhuang W."/>
            <person name="Wang G."/>
        </authorList>
    </citation>
    <scope>NUCLEOTIDE SEQUENCE [LARGE SCALE GENOMIC DNA]</scope>
    <source>
        <strain evidence="7">17621</strain>
    </source>
</reference>
<dbReference type="STRING" id="354355.SAMN05660816_01191"/>
<dbReference type="Pfam" id="PF11967">
    <property type="entry name" value="RecO_N"/>
    <property type="match status" value="1"/>
</dbReference>
<evidence type="ECO:0000256" key="4">
    <source>
        <dbReference type="HAMAP-Rule" id="MF_00201"/>
    </source>
</evidence>
<dbReference type="Pfam" id="PF02565">
    <property type="entry name" value="RecO_C"/>
    <property type="match status" value="1"/>
</dbReference>
<evidence type="ECO:0000256" key="1">
    <source>
        <dbReference type="ARBA" id="ARBA00022763"/>
    </source>
</evidence>
<keyword evidence="7" id="KW-1185">Reference proteome</keyword>
<dbReference type="InterPro" id="IPR003717">
    <property type="entry name" value="RecO"/>
</dbReference>
<comment type="caution">
    <text evidence="6">The sequence shown here is derived from an EMBL/GenBank/DDBJ whole genome shotgun (WGS) entry which is preliminary data.</text>
</comment>
<dbReference type="HAMAP" id="MF_00201">
    <property type="entry name" value="RecO"/>
    <property type="match status" value="1"/>
</dbReference>
<name>A0A1V9EM56_9BACT</name>
<dbReference type="SUPFAM" id="SSF50249">
    <property type="entry name" value="Nucleic acid-binding proteins"/>
    <property type="match status" value="1"/>
</dbReference>
<keyword evidence="3 4" id="KW-0234">DNA repair</keyword>
<dbReference type="AlphaFoldDB" id="A0A1V9EM56"/>
<evidence type="ECO:0000259" key="5">
    <source>
        <dbReference type="Pfam" id="PF11967"/>
    </source>
</evidence>
<dbReference type="PANTHER" id="PTHR33991">
    <property type="entry name" value="DNA REPAIR PROTEIN RECO"/>
    <property type="match status" value="1"/>
</dbReference>
<dbReference type="EMBL" id="LVXG01000023">
    <property type="protein sequence ID" value="OQP47034.1"/>
    <property type="molecule type" value="Genomic_DNA"/>
</dbReference>
<comment type="function">
    <text evidence="4">Involved in DNA repair and RecF pathway recombination.</text>
</comment>
<evidence type="ECO:0000313" key="6">
    <source>
        <dbReference type="EMBL" id="OQP47034.1"/>
    </source>
</evidence>
<dbReference type="GO" id="GO:0043590">
    <property type="term" value="C:bacterial nucleoid"/>
    <property type="evidence" value="ECO:0007669"/>
    <property type="project" value="TreeGrafter"/>
</dbReference>
<feature type="domain" description="DNA replication/recombination mediator RecO N-terminal" evidence="5">
    <location>
        <begin position="1"/>
        <end position="79"/>
    </location>
</feature>
<dbReference type="GO" id="GO:0006302">
    <property type="term" value="P:double-strand break repair"/>
    <property type="evidence" value="ECO:0007669"/>
    <property type="project" value="TreeGrafter"/>
</dbReference>
<sequence>MTLHNTKGIVLRTVKYGETSVIVTIFTELFGIQSYIVNGVRTSSKKGSGKANLFQPGAILDLTAYHNDLHHLQRLREFRWSFLYQHIFFDVVKNSIALFMVELLSKTLKQPEANPELFYFAEDAFMHLDKADDQIAANFPLYFALHLASFYGFRFSDRYTDQTSYLDLQEGDFVQEHPVHPNFLSYPYSYITSQLLKVMQPHELSQIKLNQETRRTLLHAYQTYYALHFADFGVMKTLPVLQEVLG</sequence>
<keyword evidence="1 4" id="KW-0227">DNA damage</keyword>
<dbReference type="InterPro" id="IPR012340">
    <property type="entry name" value="NA-bd_OB-fold"/>
</dbReference>
<dbReference type="NCBIfam" id="TIGR00613">
    <property type="entry name" value="reco"/>
    <property type="match status" value="1"/>
</dbReference>
<gene>
    <name evidence="4" type="primary">recO</name>
    <name evidence="6" type="ORF">A4H97_05825</name>
</gene>